<dbReference type="Proteomes" id="UP001298753">
    <property type="component" value="Unassembled WGS sequence"/>
</dbReference>
<organism evidence="2 3">
    <name type="scientific">Agathobaculum butyriciproducens</name>
    <dbReference type="NCBI Taxonomy" id="1628085"/>
    <lineage>
        <taxon>Bacteria</taxon>
        <taxon>Bacillati</taxon>
        <taxon>Bacillota</taxon>
        <taxon>Clostridia</taxon>
        <taxon>Eubacteriales</taxon>
        <taxon>Butyricicoccaceae</taxon>
        <taxon>Agathobaculum</taxon>
    </lineage>
</organism>
<sequence length="290" mass="32743">MQRSDTRFSVSKTAMANKTTRNVLTVWLKNKLSGMAGHKVLVVTYKGYAKELWDALSEFHDRLIPLQADDNSGPKESLPYFGGMNGSNRYNEADCVICAGLGRFDSEEYFNRALAFDFDGSAWGEFEQACLDPSFRNTDDLACVQKMRNLTMARDLVQLVFRSTLRNHGGKEPVSLWLIQPPEEVVMHVRESFRDCQHDEISELPFECLYELAAGRTFQGKPTHASKLLKWLADWDGSPILIAEVQGQLGMKPGQWKEARKNAAVKETSKHIETDGSGKNCKIKRSENVE</sequence>
<proteinExistence type="predicted"/>
<dbReference type="RefSeq" id="WP_227600721.1">
    <property type="nucleotide sequence ID" value="NZ_JAJEPX010000019.1"/>
</dbReference>
<feature type="region of interest" description="Disordered" evidence="1">
    <location>
        <begin position="266"/>
        <end position="290"/>
    </location>
</feature>
<dbReference type="AlphaFoldDB" id="A0AAW4VZS3"/>
<gene>
    <name evidence="2" type="ORF">LKD22_07535</name>
</gene>
<evidence type="ECO:0000256" key="1">
    <source>
        <dbReference type="SAM" id="MobiDB-lite"/>
    </source>
</evidence>
<accession>A0AAW4VZS3</accession>
<evidence type="ECO:0000313" key="3">
    <source>
        <dbReference type="Proteomes" id="UP001298753"/>
    </source>
</evidence>
<protein>
    <submittedName>
        <fullName evidence="2">Uncharacterized protein</fullName>
    </submittedName>
</protein>
<comment type="caution">
    <text evidence="2">The sequence shown here is derived from an EMBL/GenBank/DDBJ whole genome shotgun (WGS) entry which is preliminary data.</text>
</comment>
<keyword evidence="3" id="KW-1185">Reference proteome</keyword>
<name>A0AAW4VZS3_9FIRM</name>
<reference evidence="2 3" key="1">
    <citation type="submission" date="2021-10" db="EMBL/GenBank/DDBJ databases">
        <title>Anaerobic single-cell dispensing facilitates the cultivation of human gut bacteria.</title>
        <authorList>
            <person name="Afrizal A."/>
        </authorList>
    </citation>
    <scope>NUCLEOTIDE SEQUENCE [LARGE SCALE GENOMIC DNA]</scope>
    <source>
        <strain evidence="2 3">CLA-AA-H270</strain>
    </source>
</reference>
<evidence type="ECO:0000313" key="2">
    <source>
        <dbReference type="EMBL" id="MCC2176977.1"/>
    </source>
</evidence>
<dbReference type="EMBL" id="JAJEPX010000019">
    <property type="protein sequence ID" value="MCC2176977.1"/>
    <property type="molecule type" value="Genomic_DNA"/>
</dbReference>
<feature type="compositionally biased region" description="Basic and acidic residues" evidence="1">
    <location>
        <begin position="267"/>
        <end position="276"/>
    </location>
</feature>
<dbReference type="GeneID" id="98660906"/>